<accession>A0A0S4QVW7</accession>
<evidence type="ECO:0000259" key="2">
    <source>
        <dbReference type="PROSITE" id="PS50994"/>
    </source>
</evidence>
<dbReference type="PROSITE" id="PS50994">
    <property type="entry name" value="INTEGRASE"/>
    <property type="match status" value="1"/>
</dbReference>
<proteinExistence type="predicted"/>
<sequence>MVAVTGVGPVPPHGMLDGLPAEAVERALWWERHVVEVLDGRPPDSPPEAAPRPEFDPGRWSLTRREQAKAAELAAAGHRVSAATVKRRRQRYQARGVVGLVDHRIDRKTAAFGRVDERVAAAMTTAIGETTDASSRTAGFVLWRTEQLLIGADPPVVLPSRRTLYRLFGRLAHGQHVTGSARARRSLAARPDGPFSAVTVTAPGELMQVDSTPFDVLVRLDDGVTGRVELTGMVDVATRTVTAAVLRPTTKAADVAVLLARSVTPEPMRPGRAQALAMSRSVLPHRRLLAIDERFEYAAARPVIVPDTIVCDHGKVFMSRAFRASCRFLGISLQPAHEATPTDKGHIERTLGSVASLFAQFVAGYAGSTADRRGRGLVDGPLWSLPELQDLLDEWIVAGWQNRPHDGLRDPLSPGRMFTPNEKYSALLEASGHVPVTLTGDDYIELLPARWHAVNAYGIRLNHRTYDAEALGPLRRQPSGVKEKKDLWEVHHDPYDVSRIWVRDPAGGWITAFWTQLHRTPVPFGELAWDHARAGLPTSTEREIADAVASLLDRAHRGPATRPAAPARERTVVARTRATSPPAPPGNSPVEATATSEADTQVTATAKVIPLPLFDPFAEAGRRG</sequence>
<dbReference type="InterPro" id="IPR012337">
    <property type="entry name" value="RNaseH-like_sf"/>
</dbReference>
<dbReference type="SUPFAM" id="SSF53098">
    <property type="entry name" value="Ribonuclease H-like"/>
    <property type="match status" value="1"/>
</dbReference>
<dbReference type="AlphaFoldDB" id="A0A0S4QVW7"/>
<dbReference type="Gene3D" id="3.30.420.10">
    <property type="entry name" value="Ribonuclease H-like superfamily/Ribonuclease H"/>
    <property type="match status" value="1"/>
</dbReference>
<dbReference type="GO" id="GO:0003676">
    <property type="term" value="F:nucleic acid binding"/>
    <property type="evidence" value="ECO:0007669"/>
    <property type="project" value="InterPro"/>
</dbReference>
<dbReference type="EMBL" id="FAOZ01000031">
    <property type="protein sequence ID" value="CUU59761.1"/>
    <property type="molecule type" value="Genomic_DNA"/>
</dbReference>
<dbReference type="InterPro" id="IPR001584">
    <property type="entry name" value="Integrase_cat-core"/>
</dbReference>
<dbReference type="Proteomes" id="UP000198802">
    <property type="component" value="Unassembled WGS sequence"/>
</dbReference>
<dbReference type="InterPro" id="IPR036397">
    <property type="entry name" value="RNaseH_sf"/>
</dbReference>
<keyword evidence="4" id="KW-1185">Reference proteome</keyword>
<evidence type="ECO:0000313" key="3">
    <source>
        <dbReference type="EMBL" id="CUU59761.1"/>
    </source>
</evidence>
<evidence type="ECO:0000313" key="4">
    <source>
        <dbReference type="Proteomes" id="UP000198802"/>
    </source>
</evidence>
<feature type="region of interest" description="Disordered" evidence="1">
    <location>
        <begin position="556"/>
        <end position="603"/>
    </location>
</feature>
<feature type="domain" description="Integrase catalytic" evidence="2">
    <location>
        <begin position="199"/>
        <end position="422"/>
    </location>
</feature>
<name>A0A0S4QVW7_9ACTN</name>
<evidence type="ECO:0000256" key="1">
    <source>
        <dbReference type="SAM" id="MobiDB-lite"/>
    </source>
</evidence>
<dbReference type="RefSeq" id="WP_397311280.1">
    <property type="nucleotide sequence ID" value="NZ_FAOZ01000031.1"/>
</dbReference>
<organism evidence="3 4">
    <name type="scientific">Parafrankia irregularis</name>
    <dbReference type="NCBI Taxonomy" id="795642"/>
    <lineage>
        <taxon>Bacteria</taxon>
        <taxon>Bacillati</taxon>
        <taxon>Actinomycetota</taxon>
        <taxon>Actinomycetes</taxon>
        <taxon>Frankiales</taxon>
        <taxon>Frankiaceae</taxon>
        <taxon>Parafrankia</taxon>
    </lineage>
</organism>
<reference evidence="4" key="1">
    <citation type="submission" date="2015-11" db="EMBL/GenBank/DDBJ databases">
        <authorList>
            <person name="Varghese N."/>
        </authorList>
    </citation>
    <scope>NUCLEOTIDE SEQUENCE [LARGE SCALE GENOMIC DNA]</scope>
    <source>
        <strain evidence="4">DSM 45899</strain>
    </source>
</reference>
<feature type="region of interest" description="Disordered" evidence="1">
    <location>
        <begin position="39"/>
        <end position="59"/>
    </location>
</feature>
<dbReference type="Pfam" id="PF09299">
    <property type="entry name" value="Mu-transpos_C"/>
    <property type="match status" value="1"/>
</dbReference>
<protein>
    <submittedName>
        <fullName evidence="3">Mu transposase, C-terminal</fullName>
    </submittedName>
</protein>
<dbReference type="GO" id="GO:0015074">
    <property type="term" value="P:DNA integration"/>
    <property type="evidence" value="ECO:0007669"/>
    <property type="project" value="InterPro"/>
</dbReference>
<feature type="compositionally biased region" description="Polar residues" evidence="1">
    <location>
        <begin position="593"/>
        <end position="603"/>
    </location>
</feature>
<dbReference type="InterPro" id="IPR015378">
    <property type="entry name" value="Transposase-like_Mu_C"/>
</dbReference>
<gene>
    <name evidence="3" type="ORF">Ga0074812_13160</name>
</gene>